<dbReference type="Pfam" id="PF11221">
    <property type="entry name" value="Med21"/>
    <property type="match status" value="1"/>
</dbReference>
<evidence type="ECO:0000256" key="2">
    <source>
        <dbReference type="ARBA" id="ARBA00005770"/>
    </source>
</evidence>
<evidence type="ECO:0000256" key="3">
    <source>
        <dbReference type="ARBA" id="ARBA00019691"/>
    </source>
</evidence>
<dbReference type="GO" id="GO:0006357">
    <property type="term" value="P:regulation of transcription by RNA polymerase II"/>
    <property type="evidence" value="ECO:0007669"/>
    <property type="project" value="TreeGrafter"/>
</dbReference>
<dbReference type="GO" id="GO:0003712">
    <property type="term" value="F:transcription coregulator activity"/>
    <property type="evidence" value="ECO:0007669"/>
    <property type="project" value="TreeGrafter"/>
</dbReference>
<keyword evidence="10" id="KW-1185">Reference proteome</keyword>
<comment type="subunit">
    <text evidence="8">Component of the Mediator complex.</text>
</comment>
<dbReference type="EMBL" id="MCFH01000004">
    <property type="protein sequence ID" value="ORX58634.1"/>
    <property type="molecule type" value="Genomic_DNA"/>
</dbReference>
<dbReference type="OrthoDB" id="526653at2759"/>
<organism evidence="9 10">
    <name type="scientific">Piromyces finnis</name>
    <dbReference type="NCBI Taxonomy" id="1754191"/>
    <lineage>
        <taxon>Eukaryota</taxon>
        <taxon>Fungi</taxon>
        <taxon>Fungi incertae sedis</taxon>
        <taxon>Chytridiomycota</taxon>
        <taxon>Chytridiomycota incertae sedis</taxon>
        <taxon>Neocallimastigomycetes</taxon>
        <taxon>Neocallimastigales</taxon>
        <taxon>Neocallimastigaceae</taxon>
        <taxon>Piromyces</taxon>
    </lineage>
</organism>
<gene>
    <name evidence="9" type="ORF">BCR36DRAFT_580233</name>
</gene>
<keyword evidence="7 8" id="KW-0539">Nucleus</keyword>
<evidence type="ECO:0000256" key="1">
    <source>
        <dbReference type="ARBA" id="ARBA00004123"/>
    </source>
</evidence>
<evidence type="ECO:0000313" key="10">
    <source>
        <dbReference type="Proteomes" id="UP000193719"/>
    </source>
</evidence>
<reference evidence="9 10" key="1">
    <citation type="submission" date="2016-08" db="EMBL/GenBank/DDBJ databases">
        <title>Genomes of anaerobic fungi encode conserved fungal cellulosomes for biomass hydrolysis.</title>
        <authorList>
            <consortium name="DOE Joint Genome Institute"/>
            <person name="Haitjema C.H."/>
            <person name="Gilmore S.P."/>
            <person name="Henske J.K."/>
            <person name="Solomon K.V."/>
            <person name="De Groot R."/>
            <person name="Kuo A."/>
            <person name="Mondo S.J."/>
            <person name="Salamov A.A."/>
            <person name="Labutti K."/>
            <person name="Zhao Z."/>
            <person name="Chiniquy J."/>
            <person name="Barry K."/>
            <person name="Brewer H.M."/>
            <person name="Purvine S.O."/>
            <person name="Wright A.T."/>
            <person name="Boxma B."/>
            <person name="Van Alen T."/>
            <person name="Hackstein J.H."/>
            <person name="Baker S.E."/>
            <person name="Grigoriev I.V."/>
            <person name="O'Malley M.A."/>
        </authorList>
    </citation>
    <scope>NUCLEOTIDE SEQUENCE [LARGE SCALE GENOMIC DNA]</scope>
    <source>
        <strain evidence="10">finn</strain>
    </source>
</reference>
<dbReference type="InterPro" id="IPR021384">
    <property type="entry name" value="Mediator_Med21"/>
</dbReference>
<accession>A0A1Y1VKM8</accession>
<evidence type="ECO:0000256" key="5">
    <source>
        <dbReference type="ARBA" id="ARBA00023159"/>
    </source>
</evidence>
<comment type="function">
    <text evidence="8">Component of the Mediator complex, a coactivator involved in the regulated transcription of nearly all RNA polymerase II-dependent genes. Mediator functions as a bridge to convey information from gene-specific regulatory proteins to the basal RNA polymerase II transcription machinery. Mediator is recruited to promoters by direct interactions with regulatory proteins and serves as a scaffold for the assembly of a functional preinitiation complex with RNA polymerase II and the general transcription factors.</text>
</comment>
<reference evidence="9 10" key="2">
    <citation type="submission" date="2016-08" db="EMBL/GenBank/DDBJ databases">
        <title>Pervasive Adenine N6-methylation of Active Genes in Fungi.</title>
        <authorList>
            <consortium name="DOE Joint Genome Institute"/>
            <person name="Mondo S.J."/>
            <person name="Dannebaum R.O."/>
            <person name="Kuo R.C."/>
            <person name="Labutti K."/>
            <person name="Haridas S."/>
            <person name="Kuo A."/>
            <person name="Salamov A."/>
            <person name="Ahrendt S.R."/>
            <person name="Lipzen A."/>
            <person name="Sullivan W."/>
            <person name="Andreopoulos W.B."/>
            <person name="Clum A."/>
            <person name="Lindquist E."/>
            <person name="Daum C."/>
            <person name="Ramamoorthy G.K."/>
            <person name="Gryganskyi A."/>
            <person name="Culley D."/>
            <person name="Magnuson J.K."/>
            <person name="James T.Y."/>
            <person name="O'Malley M.A."/>
            <person name="Stajich J.E."/>
            <person name="Spatafora J.W."/>
            <person name="Visel A."/>
            <person name="Grigoriev I.V."/>
        </authorList>
    </citation>
    <scope>NUCLEOTIDE SEQUENCE [LARGE SCALE GENOMIC DNA]</scope>
    <source>
        <strain evidence="10">finn</strain>
    </source>
</reference>
<dbReference type="InterPro" id="IPR037212">
    <property type="entry name" value="Med7/Med21-like"/>
</dbReference>
<comment type="similarity">
    <text evidence="2 8">Belongs to the Mediator complex subunit 21 family.</text>
</comment>
<keyword evidence="6 8" id="KW-0804">Transcription</keyword>
<keyword evidence="4 8" id="KW-0805">Transcription regulation</keyword>
<evidence type="ECO:0000256" key="6">
    <source>
        <dbReference type="ARBA" id="ARBA00023163"/>
    </source>
</evidence>
<evidence type="ECO:0000256" key="8">
    <source>
        <dbReference type="RuleBase" id="RU366036"/>
    </source>
</evidence>
<dbReference type="GO" id="GO:0016592">
    <property type="term" value="C:mediator complex"/>
    <property type="evidence" value="ECO:0007669"/>
    <property type="project" value="UniProtKB-UniRule"/>
</dbReference>
<sequence>MNEAPINTTDQDLITQLQNVLMGLSQMMFTGVGVLQRDANLIPVNPNIPVTEWTPQQVSERNESNQTFINDITNDITRTSLEMENLIESIPKITCNEDKQIEILEKIEEESKAAGDKLETIINEAETLLDDIRSSLRYIMETSNK</sequence>
<comment type="caution">
    <text evidence="9">The sequence shown here is derived from an EMBL/GenBank/DDBJ whole genome shotgun (WGS) entry which is preliminary data.</text>
</comment>
<evidence type="ECO:0000313" key="9">
    <source>
        <dbReference type="EMBL" id="ORX58634.1"/>
    </source>
</evidence>
<dbReference type="PANTHER" id="PTHR13381:SF0">
    <property type="entry name" value="MEDIATOR OF RNA POLYMERASE II TRANSCRIPTION SUBUNIT 21"/>
    <property type="match status" value="1"/>
</dbReference>
<dbReference type="Gene3D" id="6.10.280.10">
    <property type="entry name" value="Mediator complex, subunit Med21"/>
    <property type="match status" value="1"/>
</dbReference>
<protein>
    <recommendedName>
        <fullName evidence="3 8">Mediator of RNA polymerase II transcription subunit 21</fullName>
    </recommendedName>
</protein>
<dbReference type="SUPFAM" id="SSF140718">
    <property type="entry name" value="Mediator hinge subcomplex-like"/>
    <property type="match status" value="1"/>
</dbReference>
<evidence type="ECO:0000256" key="4">
    <source>
        <dbReference type="ARBA" id="ARBA00023015"/>
    </source>
</evidence>
<evidence type="ECO:0000256" key="7">
    <source>
        <dbReference type="ARBA" id="ARBA00023242"/>
    </source>
</evidence>
<comment type="subcellular location">
    <subcellularLocation>
        <location evidence="1 8">Nucleus</location>
    </subcellularLocation>
</comment>
<dbReference type="PANTHER" id="PTHR13381">
    <property type="entry name" value="RNA POLYMERASE II HOLOENZYME COMPONENT SRB7"/>
    <property type="match status" value="1"/>
</dbReference>
<dbReference type="Proteomes" id="UP000193719">
    <property type="component" value="Unassembled WGS sequence"/>
</dbReference>
<keyword evidence="5 8" id="KW-0010">Activator</keyword>
<dbReference type="AlphaFoldDB" id="A0A1Y1VKM8"/>
<name>A0A1Y1VKM8_9FUNG</name>
<dbReference type="STRING" id="1754191.A0A1Y1VKM8"/>
<proteinExistence type="inferred from homology"/>